<dbReference type="AlphaFoldDB" id="A0A5N1J374"/>
<gene>
    <name evidence="2" type="ORF">F0P94_07665</name>
</gene>
<dbReference type="Proteomes" id="UP000326570">
    <property type="component" value="Unassembled WGS sequence"/>
</dbReference>
<comment type="caution">
    <text evidence="2">The sequence shown here is derived from an EMBL/GenBank/DDBJ whole genome shotgun (WGS) entry which is preliminary data.</text>
</comment>
<protein>
    <submittedName>
        <fullName evidence="2">PorT family protein</fullName>
    </submittedName>
</protein>
<dbReference type="EMBL" id="VTWT01000003">
    <property type="protein sequence ID" value="KAA9340216.1"/>
    <property type="molecule type" value="Genomic_DNA"/>
</dbReference>
<evidence type="ECO:0000313" key="2">
    <source>
        <dbReference type="EMBL" id="KAA9340216.1"/>
    </source>
</evidence>
<dbReference type="PROSITE" id="PS51257">
    <property type="entry name" value="PROKAR_LIPOPROTEIN"/>
    <property type="match status" value="1"/>
</dbReference>
<accession>A0A5N1J374</accession>
<keyword evidence="3" id="KW-1185">Reference proteome</keyword>
<evidence type="ECO:0000313" key="3">
    <source>
        <dbReference type="Proteomes" id="UP000326570"/>
    </source>
</evidence>
<proteinExistence type="predicted"/>
<feature type="domain" description="Outer membrane protein beta-barrel" evidence="1">
    <location>
        <begin position="53"/>
        <end position="189"/>
    </location>
</feature>
<dbReference type="Pfam" id="PF13568">
    <property type="entry name" value="OMP_b-brl_2"/>
    <property type="match status" value="1"/>
</dbReference>
<reference evidence="2 3" key="1">
    <citation type="submission" date="2019-09" db="EMBL/GenBank/DDBJ databases">
        <title>Genome sequence of Adhaeribacter sp. M2.</title>
        <authorList>
            <person name="Srinivasan S."/>
        </authorList>
    </citation>
    <scope>NUCLEOTIDE SEQUENCE [LARGE SCALE GENOMIC DNA]</scope>
    <source>
        <strain evidence="2 3">M2</strain>
    </source>
</reference>
<name>A0A5N1J374_9BACT</name>
<dbReference type="InterPro" id="IPR025665">
    <property type="entry name" value="Beta-barrel_OMP_2"/>
</dbReference>
<organism evidence="2 3">
    <name type="scientific">Adhaeribacter soli</name>
    <dbReference type="NCBI Taxonomy" id="2607655"/>
    <lineage>
        <taxon>Bacteria</taxon>
        <taxon>Pseudomonadati</taxon>
        <taxon>Bacteroidota</taxon>
        <taxon>Cytophagia</taxon>
        <taxon>Cytophagales</taxon>
        <taxon>Hymenobacteraceae</taxon>
        <taxon>Adhaeribacter</taxon>
    </lineage>
</organism>
<sequence>MSRQVFLNLPGYLFVIFLKTLFTLLLVTLFSCHLAFAQHEQPVSTAFKPVRTAGIKVGINFASVSNLAESDVYMGVHAGFFGNVQTSEGVGFGGELNYSHQGVTASNLDVGLNYLSIPMLVNLYSGPVTFQGGIYGAYLFSANLKNGQAKGDISGYLRDTDYGLLVGINLNPLGATFVYARFNLGLKNINKQLITPAHVELYNRNIQLGLGYRF</sequence>
<evidence type="ECO:0000259" key="1">
    <source>
        <dbReference type="Pfam" id="PF13568"/>
    </source>
</evidence>